<evidence type="ECO:0000313" key="3">
    <source>
        <dbReference type="Proteomes" id="UP000176850"/>
    </source>
</evidence>
<keyword evidence="1" id="KW-1133">Transmembrane helix</keyword>
<organism evidence="2 3">
    <name type="scientific">Candidatus Roizmanbacteria bacterium RIFCSPHIGHO2_01_FULL_39_24</name>
    <dbReference type="NCBI Taxonomy" id="1802032"/>
    <lineage>
        <taxon>Bacteria</taxon>
        <taxon>Candidatus Roizmaniibacteriota</taxon>
    </lineage>
</organism>
<keyword evidence="1" id="KW-0472">Membrane</keyword>
<dbReference type="Proteomes" id="UP000176850">
    <property type="component" value="Unassembled WGS sequence"/>
</dbReference>
<comment type="caution">
    <text evidence="2">The sequence shown here is derived from an EMBL/GenBank/DDBJ whole genome shotgun (WGS) entry which is preliminary data.</text>
</comment>
<keyword evidence="1" id="KW-0812">Transmembrane</keyword>
<protein>
    <submittedName>
        <fullName evidence="2">Uncharacterized protein</fullName>
    </submittedName>
</protein>
<sequence>MKLRFPSEYKKQLSEKLMEMGNFIFVGFVVSHFVEYGKISSQLFITGFTTGLLFYFISYFIMISI</sequence>
<evidence type="ECO:0000313" key="2">
    <source>
        <dbReference type="EMBL" id="OGK17565.1"/>
    </source>
</evidence>
<name>A0A1F7GFB8_9BACT</name>
<feature type="transmembrane region" description="Helical" evidence="1">
    <location>
        <begin position="20"/>
        <end position="37"/>
    </location>
</feature>
<dbReference type="AlphaFoldDB" id="A0A1F7GFB8"/>
<accession>A0A1F7GFB8</accession>
<reference evidence="2 3" key="1">
    <citation type="journal article" date="2016" name="Nat. Commun.">
        <title>Thousands of microbial genomes shed light on interconnected biogeochemical processes in an aquifer system.</title>
        <authorList>
            <person name="Anantharaman K."/>
            <person name="Brown C.T."/>
            <person name="Hug L.A."/>
            <person name="Sharon I."/>
            <person name="Castelle C.J."/>
            <person name="Probst A.J."/>
            <person name="Thomas B.C."/>
            <person name="Singh A."/>
            <person name="Wilkins M.J."/>
            <person name="Karaoz U."/>
            <person name="Brodie E.L."/>
            <person name="Williams K.H."/>
            <person name="Hubbard S.S."/>
            <person name="Banfield J.F."/>
        </authorList>
    </citation>
    <scope>NUCLEOTIDE SEQUENCE [LARGE SCALE GENOMIC DNA]</scope>
</reference>
<gene>
    <name evidence="2" type="ORF">A2799_00880</name>
</gene>
<feature type="transmembrane region" description="Helical" evidence="1">
    <location>
        <begin position="43"/>
        <end position="62"/>
    </location>
</feature>
<evidence type="ECO:0000256" key="1">
    <source>
        <dbReference type="SAM" id="Phobius"/>
    </source>
</evidence>
<proteinExistence type="predicted"/>
<dbReference type="EMBL" id="MFZH01000042">
    <property type="protein sequence ID" value="OGK17565.1"/>
    <property type="molecule type" value="Genomic_DNA"/>
</dbReference>